<feature type="coiled-coil region" evidence="3">
    <location>
        <begin position="319"/>
        <end position="353"/>
    </location>
</feature>
<gene>
    <name evidence="4" type="ORF">NQ315_007225</name>
</gene>
<name>A0AAV8WCT9_9CUCU</name>
<dbReference type="AlphaFoldDB" id="A0AAV8WCT9"/>
<dbReference type="PANTHER" id="PTHR31233:SF6">
    <property type="entry name" value="PROTEIN BICAUDAL D"/>
    <property type="match status" value="1"/>
</dbReference>
<dbReference type="PANTHER" id="PTHR31233">
    <property type="entry name" value="BICAUDAL D FAMILY MEMBER"/>
    <property type="match status" value="1"/>
</dbReference>
<evidence type="ECO:0000313" key="5">
    <source>
        <dbReference type="Proteomes" id="UP001159042"/>
    </source>
</evidence>
<dbReference type="GO" id="GO:0072393">
    <property type="term" value="P:microtubule anchoring at microtubule organizing center"/>
    <property type="evidence" value="ECO:0007669"/>
    <property type="project" value="TreeGrafter"/>
</dbReference>
<evidence type="ECO:0000313" key="4">
    <source>
        <dbReference type="EMBL" id="KAJ8924429.1"/>
    </source>
</evidence>
<evidence type="ECO:0000256" key="1">
    <source>
        <dbReference type="ARBA" id="ARBA00010061"/>
    </source>
</evidence>
<feature type="coiled-coil region" evidence="3">
    <location>
        <begin position="11"/>
        <end position="66"/>
    </location>
</feature>
<feature type="coiled-coil region" evidence="3">
    <location>
        <begin position="110"/>
        <end position="256"/>
    </location>
</feature>
<dbReference type="EMBL" id="JANEYG010000003">
    <property type="protein sequence ID" value="KAJ8924429.1"/>
    <property type="molecule type" value="Genomic_DNA"/>
</dbReference>
<dbReference type="Pfam" id="PF09730">
    <property type="entry name" value="BicD"/>
    <property type="match status" value="1"/>
</dbReference>
<protein>
    <recommendedName>
        <fullName evidence="6">Protein bicaudal D</fullName>
    </recommendedName>
</protein>
<dbReference type="GO" id="GO:0034452">
    <property type="term" value="F:dynactin binding"/>
    <property type="evidence" value="ECO:0007669"/>
    <property type="project" value="TreeGrafter"/>
</dbReference>
<evidence type="ECO:0000256" key="2">
    <source>
        <dbReference type="ARBA" id="ARBA00023054"/>
    </source>
</evidence>
<accession>A0AAV8WCT9</accession>
<keyword evidence="5" id="KW-1185">Reference proteome</keyword>
<feature type="coiled-coil region" evidence="3">
    <location>
        <begin position="407"/>
        <end position="496"/>
    </location>
</feature>
<dbReference type="Gene3D" id="1.10.287.1490">
    <property type="match status" value="1"/>
</dbReference>
<organism evidence="4 5">
    <name type="scientific">Exocentrus adspersus</name>
    <dbReference type="NCBI Taxonomy" id="1586481"/>
    <lineage>
        <taxon>Eukaryota</taxon>
        <taxon>Metazoa</taxon>
        <taxon>Ecdysozoa</taxon>
        <taxon>Arthropoda</taxon>
        <taxon>Hexapoda</taxon>
        <taxon>Insecta</taxon>
        <taxon>Pterygota</taxon>
        <taxon>Neoptera</taxon>
        <taxon>Endopterygota</taxon>
        <taxon>Coleoptera</taxon>
        <taxon>Polyphaga</taxon>
        <taxon>Cucujiformia</taxon>
        <taxon>Chrysomeloidea</taxon>
        <taxon>Cerambycidae</taxon>
        <taxon>Lamiinae</taxon>
        <taxon>Acanthocinini</taxon>
        <taxon>Exocentrus</taxon>
    </lineage>
</organism>
<evidence type="ECO:0000256" key="3">
    <source>
        <dbReference type="SAM" id="Coils"/>
    </source>
</evidence>
<dbReference type="GO" id="GO:0008093">
    <property type="term" value="F:cytoskeletal anchor activity"/>
    <property type="evidence" value="ECO:0007669"/>
    <property type="project" value="InterPro"/>
</dbReference>
<comment type="similarity">
    <text evidence="1">Belongs to the BicD family.</text>
</comment>
<dbReference type="GO" id="GO:0070840">
    <property type="term" value="F:dynein complex binding"/>
    <property type="evidence" value="ECO:0007669"/>
    <property type="project" value="InterPro"/>
</dbReference>
<feature type="coiled-coil region" evidence="3">
    <location>
        <begin position="599"/>
        <end position="739"/>
    </location>
</feature>
<dbReference type="Proteomes" id="UP001159042">
    <property type="component" value="Unassembled WGS sequence"/>
</dbReference>
<sequence>MASQVNGACDIELLKSEIERLTRELDQASSEKVQSAQYGLVLLEEKKELKQKCEEFEALYENTKHELHITQEALAKFQSSHKVTTKTGIETEESLLNESAARETSLHSQIIELENEVKQCRHELERVTAERDRMLQENNDMGKDKEDRSMECKKLRAELREVKFRENRLITDYSELEEENIALQKQVSALKSSQVEFESLKHEIRRLHEEMDLLNLQVEELTNLKKIAEKHMEEALESLQSEREAKYAMKKELDQQINRESFYNINNLAYSIRGITEDPNLGSDCEDDIPGLKHIEASLSSGTASELASPDGKQVDLFSEVHLNELRKLEKQLESLEKEKISLTQSLRENQSMVEKSQGELQVFVARLTQLAAHVDSLQQYSQNVDKSLAKPKEEVDKIMGQYQQWFKLSAKEIEQLKRDIRDLEKLTNVSDATLQLRNEITNLKNNLLDTEQKSMDLEGDLKLLREFASEAGASLDESQNNLQVVTEELAQLYHHVCTVNGQTPTRVILDHEKEGMTPMTETLPPMGEMSKLDLLRSRLKSDIPLHDLEALNDTAVLAKNVCTVVDQIKHLRNAIESTIELSKIKRDKSDGSYESLKDENSESEIQELQEQVIRLKSLLSTKREQIATLRTVLKSNKNTAEVALTNLKAKYENEKTIVSETMMKLRNELRLLKEDAATFSSLRAMFAARCEEYVTQVDELQQQLTAAEDEKKTLNQLLRLAVQQKLSLTQRLEELEVDREIRNARRPNNRNFQRPGRSNRDMF</sequence>
<dbReference type="GO" id="GO:0005794">
    <property type="term" value="C:Golgi apparatus"/>
    <property type="evidence" value="ECO:0007669"/>
    <property type="project" value="TreeGrafter"/>
</dbReference>
<evidence type="ECO:0008006" key="6">
    <source>
        <dbReference type="Google" id="ProtNLM"/>
    </source>
</evidence>
<reference evidence="4 5" key="1">
    <citation type="journal article" date="2023" name="Insect Mol. Biol.">
        <title>Genome sequencing provides insights into the evolution of gene families encoding plant cell wall-degrading enzymes in longhorned beetles.</title>
        <authorList>
            <person name="Shin N.R."/>
            <person name="Okamura Y."/>
            <person name="Kirsch R."/>
            <person name="Pauchet Y."/>
        </authorList>
    </citation>
    <scope>NUCLEOTIDE SEQUENCE [LARGE SCALE GENOMIC DNA]</scope>
    <source>
        <strain evidence="4">EAD_L_NR</strain>
    </source>
</reference>
<dbReference type="GO" id="GO:0005829">
    <property type="term" value="C:cytosol"/>
    <property type="evidence" value="ECO:0007669"/>
    <property type="project" value="TreeGrafter"/>
</dbReference>
<comment type="caution">
    <text evidence="4">The sequence shown here is derived from an EMBL/GenBank/DDBJ whole genome shotgun (WGS) entry which is preliminary data.</text>
</comment>
<keyword evidence="2 3" id="KW-0175">Coiled coil</keyword>
<dbReference type="Gene3D" id="6.10.250.2470">
    <property type="match status" value="1"/>
</dbReference>
<proteinExistence type="inferred from homology"/>
<dbReference type="GO" id="GO:0070507">
    <property type="term" value="P:regulation of microtubule cytoskeleton organization"/>
    <property type="evidence" value="ECO:0007669"/>
    <property type="project" value="TreeGrafter"/>
</dbReference>
<dbReference type="InterPro" id="IPR018477">
    <property type="entry name" value="BICD"/>
</dbReference>